<dbReference type="InterPro" id="IPR011250">
    <property type="entry name" value="OMP/PagP_B-barrel"/>
</dbReference>
<sequence length="254" mass="27574">MVSLQDERFGRALAETTASDLVAFAQAVGYSAPRINDQVCACKAEGPKTSSEYKNYRRGDKFAEKHGPVSLSEFGEAIRKMPDSWPHGEARGDNEGRPNWAAAKYGLVRLTQDETKVAAALLTKTISGGEVAEIRSVSTTSVMLNSCYDLGSEEFDVVPFTCLGVGANFVSIVDGQVTPKLAYKVKAGLGYTLSPDLSVFAAGFYHRVLRNGEYDDLPVQSLVDDITTNRSEEFARASFKMAYTGAKIGVRLVF</sequence>
<dbReference type="RefSeq" id="WP_169193201.1">
    <property type="nucleotide sequence ID" value="NZ_CP046391.1"/>
</dbReference>
<name>A0A858PYC1_9RICK</name>
<gene>
    <name evidence="2" type="ORF">ANPL_02550</name>
</gene>
<dbReference type="Pfam" id="PF01617">
    <property type="entry name" value="Surface_Ag_2"/>
    <property type="match status" value="1"/>
</dbReference>
<protein>
    <submittedName>
        <fullName evidence="2">P44/Msp2 family outer membrane protein</fullName>
    </submittedName>
</protein>
<organism evidence="2 3">
    <name type="scientific">Anaplasma platys</name>
    <dbReference type="NCBI Taxonomy" id="949"/>
    <lineage>
        <taxon>Bacteria</taxon>
        <taxon>Pseudomonadati</taxon>
        <taxon>Pseudomonadota</taxon>
        <taxon>Alphaproteobacteria</taxon>
        <taxon>Rickettsiales</taxon>
        <taxon>Anaplasmataceae</taxon>
        <taxon>Anaplasma</taxon>
    </lineage>
</organism>
<dbReference type="InterPro" id="IPR002566">
    <property type="entry name" value="Msp4_OMP-like"/>
</dbReference>
<dbReference type="SUPFAM" id="SSF56925">
    <property type="entry name" value="OMPA-like"/>
    <property type="match status" value="1"/>
</dbReference>
<dbReference type="EMBL" id="CP046391">
    <property type="protein sequence ID" value="QJC27569.1"/>
    <property type="molecule type" value="Genomic_DNA"/>
</dbReference>
<dbReference type="Gene3D" id="2.40.160.20">
    <property type="match status" value="1"/>
</dbReference>
<dbReference type="KEGG" id="aplt:ANPL_02550"/>
<dbReference type="AlphaFoldDB" id="A0A858PYC1"/>
<dbReference type="Proteomes" id="UP000500930">
    <property type="component" value="Chromosome"/>
</dbReference>
<proteinExistence type="predicted"/>
<keyword evidence="3" id="KW-1185">Reference proteome</keyword>
<feature type="domain" description="Msp4/OMP-like" evidence="1">
    <location>
        <begin position="22"/>
        <end position="254"/>
    </location>
</feature>
<evidence type="ECO:0000313" key="2">
    <source>
        <dbReference type="EMBL" id="QJC27569.1"/>
    </source>
</evidence>
<accession>A0A858PYC1</accession>
<evidence type="ECO:0000313" key="3">
    <source>
        <dbReference type="Proteomes" id="UP000500930"/>
    </source>
</evidence>
<reference evidence="2 3" key="1">
    <citation type="journal article" date="2020" name="Pathogens">
        <title>First Whole Genome Sequence of Anaplasma platys, an Obligate Intracellular Rickettsial Pathogen of Dogs.</title>
        <authorList>
            <person name="Llanes A."/>
            <person name="Rajeev S."/>
        </authorList>
    </citation>
    <scope>NUCLEOTIDE SEQUENCE [LARGE SCALE GENOMIC DNA]</scope>
    <source>
        <strain evidence="2 3">S3</strain>
    </source>
</reference>
<evidence type="ECO:0000259" key="1">
    <source>
        <dbReference type="Pfam" id="PF01617"/>
    </source>
</evidence>